<keyword evidence="3" id="KW-1185">Reference proteome</keyword>
<accession>A0A1T4VZ30</accession>
<dbReference type="Proteomes" id="UP000190814">
    <property type="component" value="Unassembled WGS sequence"/>
</dbReference>
<reference evidence="2 3" key="1">
    <citation type="submission" date="2017-02" db="EMBL/GenBank/DDBJ databases">
        <authorList>
            <person name="Peterson S.W."/>
        </authorList>
    </citation>
    <scope>NUCLEOTIDE SEQUENCE [LARGE SCALE GENOMIC DNA]</scope>
    <source>
        <strain evidence="2 3">ATCC 35992</strain>
    </source>
</reference>
<feature type="transmembrane region" description="Helical" evidence="1">
    <location>
        <begin position="7"/>
        <end position="24"/>
    </location>
</feature>
<name>A0A1T4VZ30_9FIRM</name>
<keyword evidence="1" id="KW-1133">Transmembrane helix</keyword>
<keyword evidence="1" id="KW-0812">Transmembrane</keyword>
<dbReference type="STRING" id="39495.SAMN02745111_01985"/>
<keyword evidence="1" id="KW-0472">Membrane</keyword>
<gene>
    <name evidence="2" type="ORF">SAMN02745111_01985</name>
</gene>
<protein>
    <submittedName>
        <fullName evidence="2">Uncharacterized protein</fullName>
    </submittedName>
</protein>
<evidence type="ECO:0000256" key="1">
    <source>
        <dbReference type="SAM" id="Phobius"/>
    </source>
</evidence>
<dbReference type="RefSeq" id="WP_078766823.1">
    <property type="nucleotide sequence ID" value="NZ_FUXZ01000013.1"/>
</dbReference>
<dbReference type="EMBL" id="FUXZ01000013">
    <property type="protein sequence ID" value="SKA70243.1"/>
    <property type="molecule type" value="Genomic_DNA"/>
</dbReference>
<organism evidence="2 3">
    <name type="scientific">Eubacterium uniforme</name>
    <dbReference type="NCBI Taxonomy" id="39495"/>
    <lineage>
        <taxon>Bacteria</taxon>
        <taxon>Bacillati</taxon>
        <taxon>Bacillota</taxon>
        <taxon>Clostridia</taxon>
        <taxon>Eubacteriales</taxon>
        <taxon>Eubacteriaceae</taxon>
        <taxon>Eubacterium</taxon>
    </lineage>
</organism>
<proteinExistence type="predicted"/>
<evidence type="ECO:0000313" key="3">
    <source>
        <dbReference type="Proteomes" id="UP000190814"/>
    </source>
</evidence>
<evidence type="ECO:0000313" key="2">
    <source>
        <dbReference type="EMBL" id="SKA70243.1"/>
    </source>
</evidence>
<dbReference type="OrthoDB" id="2092134at2"/>
<sequence>MNKKRKRYIVICIIILLLFSYWMLRYNSLEKKIIIGNINHFFDVDFDKIYVVDDDKEVCICFKHLIETKDTHKIIKDIAKKCKKIVCGNKNYVDYDVCVYYTHAHRTMFSIRIKPDNEVYSIYSSININKKVVIPFSTISKDYPDIKKLVLDDYYPESELNDIKNYKNFNELEVVEYSTKPSDEVIRYLKEKFPNCKIEY</sequence>
<dbReference type="AlphaFoldDB" id="A0A1T4VZ30"/>